<dbReference type="EMBL" id="JASXSZ010000001">
    <property type="protein sequence ID" value="MDL9978858.1"/>
    <property type="molecule type" value="Genomic_DNA"/>
</dbReference>
<feature type="domain" description="Tyr recombinase" evidence="2">
    <location>
        <begin position="115"/>
        <end position="280"/>
    </location>
</feature>
<dbReference type="PROSITE" id="PS51898">
    <property type="entry name" value="TYR_RECOMBINASE"/>
    <property type="match status" value="1"/>
</dbReference>
<comment type="caution">
    <text evidence="3">The sequence shown here is derived from an EMBL/GenBank/DDBJ whole genome shotgun (WGS) entry which is preliminary data.</text>
</comment>
<evidence type="ECO:0000313" key="4">
    <source>
        <dbReference type="Proteomes" id="UP001235064"/>
    </source>
</evidence>
<evidence type="ECO:0000313" key="3">
    <source>
        <dbReference type="EMBL" id="MDL9978858.1"/>
    </source>
</evidence>
<organism evidence="3 4">
    <name type="scientific">Microbacterium candidum</name>
    <dbReference type="NCBI Taxonomy" id="3041922"/>
    <lineage>
        <taxon>Bacteria</taxon>
        <taxon>Bacillati</taxon>
        <taxon>Actinomycetota</taxon>
        <taxon>Actinomycetes</taxon>
        <taxon>Micrococcales</taxon>
        <taxon>Microbacteriaceae</taxon>
        <taxon>Microbacterium</taxon>
    </lineage>
</organism>
<proteinExistence type="predicted"/>
<dbReference type="Gene3D" id="1.10.443.10">
    <property type="entry name" value="Intergrase catalytic core"/>
    <property type="match status" value="1"/>
</dbReference>
<dbReference type="InterPro" id="IPR013762">
    <property type="entry name" value="Integrase-like_cat_sf"/>
</dbReference>
<sequence>MDSLNLQTGGLSEVLHAWASAIDAFAAAQLASNIARTSVYARRQHLGHLAKRIMRAPWDVTSDDLAGYMAQQDWMPETRRGRRTTFAAFYGWAVETGRVAADPVAGIKRAKASAPDPRPVPDRVYLAALVQADDDEALWIDLAAEHGLRRAEIACIHSRDISETLIGHDLRVHGKGGKTRYVPLTRAMARALLNLAERGGYLWPGDEAGHVSARWLGKRVNRLLEGAWTIHKLRHRAATRFWVAAEGDPYVVADLMGWANLSMVRRYVKLPDERRRAVVEAASRAGRPLAHA</sequence>
<dbReference type="SUPFAM" id="SSF56349">
    <property type="entry name" value="DNA breaking-rejoining enzymes"/>
    <property type="match status" value="1"/>
</dbReference>
<keyword evidence="1" id="KW-0233">DNA recombination</keyword>
<dbReference type="InterPro" id="IPR011010">
    <property type="entry name" value="DNA_brk_join_enz"/>
</dbReference>
<dbReference type="CDD" id="cd00397">
    <property type="entry name" value="DNA_BRE_C"/>
    <property type="match status" value="1"/>
</dbReference>
<dbReference type="Pfam" id="PF00589">
    <property type="entry name" value="Phage_integrase"/>
    <property type="match status" value="1"/>
</dbReference>
<reference evidence="3 4" key="1">
    <citation type="submission" date="2023-06" db="EMBL/GenBank/DDBJ databases">
        <title>Microbacterium sp. nov., isolated from a waste landfill.</title>
        <authorList>
            <person name="Wen W."/>
        </authorList>
    </citation>
    <scope>NUCLEOTIDE SEQUENCE [LARGE SCALE GENOMIC DNA]</scope>
    <source>
        <strain evidence="3 4">ASV49</strain>
    </source>
</reference>
<keyword evidence="4" id="KW-1185">Reference proteome</keyword>
<dbReference type="InterPro" id="IPR050090">
    <property type="entry name" value="Tyrosine_recombinase_XerCD"/>
</dbReference>
<name>A0ABT7MWN5_9MICO</name>
<evidence type="ECO:0000259" key="2">
    <source>
        <dbReference type="PROSITE" id="PS51898"/>
    </source>
</evidence>
<evidence type="ECO:0000256" key="1">
    <source>
        <dbReference type="ARBA" id="ARBA00023172"/>
    </source>
</evidence>
<dbReference type="PANTHER" id="PTHR30349:SF64">
    <property type="entry name" value="PROPHAGE INTEGRASE INTD-RELATED"/>
    <property type="match status" value="1"/>
</dbReference>
<dbReference type="InterPro" id="IPR002104">
    <property type="entry name" value="Integrase_catalytic"/>
</dbReference>
<gene>
    <name evidence="3" type="ORF">QSV35_05915</name>
</gene>
<dbReference type="Proteomes" id="UP001235064">
    <property type="component" value="Unassembled WGS sequence"/>
</dbReference>
<dbReference type="RefSeq" id="WP_286287637.1">
    <property type="nucleotide sequence ID" value="NZ_JASXSZ010000001.1"/>
</dbReference>
<protein>
    <submittedName>
        <fullName evidence="3">Tyrosine-type recombinase/integrase</fullName>
    </submittedName>
</protein>
<accession>A0ABT7MWN5</accession>
<dbReference type="PANTHER" id="PTHR30349">
    <property type="entry name" value="PHAGE INTEGRASE-RELATED"/>
    <property type="match status" value="1"/>
</dbReference>